<dbReference type="AlphaFoldDB" id="A0AAV7WHT0"/>
<name>A0AAV7WHT0_PLEWA</name>
<dbReference type="EMBL" id="JANPWB010000002">
    <property type="protein sequence ID" value="KAJ1212246.1"/>
    <property type="molecule type" value="Genomic_DNA"/>
</dbReference>
<accession>A0AAV7WHT0</accession>
<dbReference type="Proteomes" id="UP001066276">
    <property type="component" value="Chromosome 1_2"/>
</dbReference>
<evidence type="ECO:0000313" key="3">
    <source>
        <dbReference type="Proteomes" id="UP001066276"/>
    </source>
</evidence>
<evidence type="ECO:0000313" key="2">
    <source>
        <dbReference type="EMBL" id="KAJ1212246.1"/>
    </source>
</evidence>
<keyword evidence="3" id="KW-1185">Reference proteome</keyword>
<organism evidence="2 3">
    <name type="scientific">Pleurodeles waltl</name>
    <name type="common">Iberian ribbed newt</name>
    <dbReference type="NCBI Taxonomy" id="8319"/>
    <lineage>
        <taxon>Eukaryota</taxon>
        <taxon>Metazoa</taxon>
        <taxon>Chordata</taxon>
        <taxon>Craniata</taxon>
        <taxon>Vertebrata</taxon>
        <taxon>Euteleostomi</taxon>
        <taxon>Amphibia</taxon>
        <taxon>Batrachia</taxon>
        <taxon>Caudata</taxon>
        <taxon>Salamandroidea</taxon>
        <taxon>Salamandridae</taxon>
        <taxon>Pleurodelinae</taxon>
        <taxon>Pleurodeles</taxon>
    </lineage>
</organism>
<gene>
    <name evidence="2" type="ORF">NDU88_007553</name>
</gene>
<protein>
    <submittedName>
        <fullName evidence="2">Uncharacterized protein</fullName>
    </submittedName>
</protein>
<reference evidence="2" key="1">
    <citation type="journal article" date="2022" name="bioRxiv">
        <title>Sequencing and chromosome-scale assembly of the giantPleurodeles waltlgenome.</title>
        <authorList>
            <person name="Brown T."/>
            <person name="Elewa A."/>
            <person name="Iarovenko S."/>
            <person name="Subramanian E."/>
            <person name="Araus A.J."/>
            <person name="Petzold A."/>
            <person name="Susuki M."/>
            <person name="Suzuki K.-i.T."/>
            <person name="Hayashi T."/>
            <person name="Toyoda A."/>
            <person name="Oliveira C."/>
            <person name="Osipova E."/>
            <person name="Leigh N.D."/>
            <person name="Simon A."/>
            <person name="Yun M.H."/>
        </authorList>
    </citation>
    <scope>NUCLEOTIDE SEQUENCE</scope>
    <source>
        <strain evidence="2">20211129_DDA</strain>
        <tissue evidence="2">Liver</tissue>
    </source>
</reference>
<feature type="compositionally biased region" description="Basic and acidic residues" evidence="1">
    <location>
        <begin position="41"/>
        <end position="58"/>
    </location>
</feature>
<feature type="compositionally biased region" description="Basic and acidic residues" evidence="1">
    <location>
        <begin position="10"/>
        <end position="32"/>
    </location>
</feature>
<sequence>MRSNSSSCHEAPRGARETEARRTAFGEVWGEKRQRRTAAHGGEEKETGKTRDPKREKLTAPARTTRMPTGRKHETQREGPRSGGGSVGE</sequence>
<comment type="caution">
    <text evidence="2">The sequence shown here is derived from an EMBL/GenBank/DDBJ whole genome shotgun (WGS) entry which is preliminary data.</text>
</comment>
<feature type="compositionally biased region" description="Basic and acidic residues" evidence="1">
    <location>
        <begin position="71"/>
        <end position="80"/>
    </location>
</feature>
<feature type="region of interest" description="Disordered" evidence="1">
    <location>
        <begin position="1"/>
        <end position="89"/>
    </location>
</feature>
<evidence type="ECO:0000256" key="1">
    <source>
        <dbReference type="SAM" id="MobiDB-lite"/>
    </source>
</evidence>
<proteinExistence type="predicted"/>